<accession>A0A3S5AKF8</accession>
<reference evidence="4" key="1">
    <citation type="submission" date="2018-11" db="EMBL/GenBank/DDBJ databases">
        <authorList>
            <consortium name="Pathogen Informatics"/>
        </authorList>
    </citation>
    <scope>NUCLEOTIDE SEQUENCE</scope>
</reference>
<dbReference type="PANTHER" id="PTHR23050">
    <property type="entry name" value="CALCIUM BINDING PROTEIN"/>
    <property type="match status" value="1"/>
</dbReference>
<dbReference type="Gene3D" id="1.10.238.10">
    <property type="entry name" value="EF-hand"/>
    <property type="match status" value="1"/>
</dbReference>
<gene>
    <name evidence="4" type="ORF">PXEA_LOCUS32612</name>
</gene>
<keyword evidence="5" id="KW-1185">Reference proteome</keyword>
<dbReference type="SUPFAM" id="SSF47473">
    <property type="entry name" value="EF-hand"/>
    <property type="match status" value="1"/>
</dbReference>
<protein>
    <recommendedName>
        <fullName evidence="3">EF-hand domain-containing protein</fullName>
    </recommendedName>
</protein>
<keyword evidence="1" id="KW-0677">Repeat</keyword>
<feature type="domain" description="EF-hand" evidence="3">
    <location>
        <begin position="30"/>
        <end position="65"/>
    </location>
</feature>
<dbReference type="InterPro" id="IPR050145">
    <property type="entry name" value="Centrin_CML-like"/>
</dbReference>
<dbReference type="PROSITE" id="PS50222">
    <property type="entry name" value="EF_HAND_2"/>
    <property type="match status" value="1"/>
</dbReference>
<evidence type="ECO:0000313" key="5">
    <source>
        <dbReference type="Proteomes" id="UP000784294"/>
    </source>
</evidence>
<dbReference type="Proteomes" id="UP000784294">
    <property type="component" value="Unassembled WGS sequence"/>
</dbReference>
<dbReference type="InterPro" id="IPR011992">
    <property type="entry name" value="EF-hand-dom_pair"/>
</dbReference>
<comment type="caution">
    <text evidence="4">The sequence shown here is derived from an EMBL/GenBank/DDBJ whole genome shotgun (WGS) entry which is preliminary data.</text>
</comment>
<dbReference type="AlphaFoldDB" id="A0A3S5AKF8"/>
<dbReference type="EMBL" id="CAAALY010260329">
    <property type="protein sequence ID" value="VEL39172.1"/>
    <property type="molecule type" value="Genomic_DNA"/>
</dbReference>
<organism evidence="4 5">
    <name type="scientific">Protopolystoma xenopodis</name>
    <dbReference type="NCBI Taxonomy" id="117903"/>
    <lineage>
        <taxon>Eukaryota</taxon>
        <taxon>Metazoa</taxon>
        <taxon>Spiralia</taxon>
        <taxon>Lophotrochozoa</taxon>
        <taxon>Platyhelminthes</taxon>
        <taxon>Monogenea</taxon>
        <taxon>Polyopisthocotylea</taxon>
        <taxon>Polystomatidea</taxon>
        <taxon>Polystomatidae</taxon>
        <taxon>Protopolystoma</taxon>
    </lineage>
</organism>
<name>A0A3S5AKF8_9PLAT</name>
<proteinExistence type="predicted"/>
<evidence type="ECO:0000259" key="3">
    <source>
        <dbReference type="PROSITE" id="PS50222"/>
    </source>
</evidence>
<dbReference type="CDD" id="cd00051">
    <property type="entry name" value="EFh"/>
    <property type="match status" value="1"/>
</dbReference>
<dbReference type="InterPro" id="IPR002048">
    <property type="entry name" value="EF_hand_dom"/>
</dbReference>
<dbReference type="GO" id="GO:0005509">
    <property type="term" value="F:calcium ion binding"/>
    <property type="evidence" value="ECO:0007669"/>
    <property type="project" value="InterPro"/>
</dbReference>
<dbReference type="OrthoDB" id="26525at2759"/>
<sequence>MVDYFCSLATGQISKDGFIEIYTHKLKLDADMRELREAFRALDKKKKGEIDVEDIRWILRSLGNELTEEDIDAMIRSADADGSGAVDFEGKDNF</sequence>
<dbReference type="FunFam" id="1.10.238.10:FF:000001">
    <property type="entry name" value="Calmodulin 1"/>
    <property type="match status" value="1"/>
</dbReference>
<dbReference type="Pfam" id="PF13499">
    <property type="entry name" value="EF-hand_7"/>
    <property type="match status" value="1"/>
</dbReference>
<keyword evidence="2" id="KW-0106">Calcium</keyword>
<dbReference type="SMART" id="SM00054">
    <property type="entry name" value="EFh"/>
    <property type="match status" value="2"/>
</dbReference>
<evidence type="ECO:0000313" key="4">
    <source>
        <dbReference type="EMBL" id="VEL39172.1"/>
    </source>
</evidence>
<evidence type="ECO:0000256" key="1">
    <source>
        <dbReference type="ARBA" id="ARBA00022737"/>
    </source>
</evidence>
<evidence type="ECO:0000256" key="2">
    <source>
        <dbReference type="ARBA" id="ARBA00022837"/>
    </source>
</evidence>